<evidence type="ECO:0000313" key="8">
    <source>
        <dbReference type="Proteomes" id="UP000076154"/>
    </source>
</evidence>
<comment type="caution">
    <text evidence="7">The sequence shown here is derived from an EMBL/GenBank/DDBJ whole genome shotgun (WGS) entry which is preliminary data.</text>
</comment>
<dbReference type="PANTHER" id="PTHR12466:SF8">
    <property type="entry name" value="PARAFIBROMIN"/>
    <property type="match status" value="1"/>
</dbReference>
<dbReference type="GO" id="GO:0006368">
    <property type="term" value="P:transcription elongation by RNA polymerase II"/>
    <property type="evidence" value="ECO:0007669"/>
    <property type="project" value="InterPro"/>
</dbReference>
<keyword evidence="8" id="KW-1185">Reference proteome</keyword>
<dbReference type="AlphaFoldDB" id="A0A369JBT2"/>
<organism evidence="7 8">
    <name type="scientific">Hypsizygus marmoreus</name>
    <name type="common">White beech mushroom</name>
    <name type="synonym">Agaricus marmoreus</name>
    <dbReference type="NCBI Taxonomy" id="39966"/>
    <lineage>
        <taxon>Eukaryota</taxon>
        <taxon>Fungi</taxon>
        <taxon>Dikarya</taxon>
        <taxon>Basidiomycota</taxon>
        <taxon>Agaricomycotina</taxon>
        <taxon>Agaricomycetes</taxon>
        <taxon>Agaricomycetidae</taxon>
        <taxon>Agaricales</taxon>
        <taxon>Tricholomatineae</taxon>
        <taxon>Lyophyllaceae</taxon>
        <taxon>Hypsizygus</taxon>
    </lineage>
</organism>
<dbReference type="InterPro" id="IPR038103">
    <property type="entry name" value="CDC73_C_sf"/>
</dbReference>
<dbReference type="OrthoDB" id="2186602at2759"/>
<dbReference type="PANTHER" id="PTHR12466">
    <property type="entry name" value="CDC73 DOMAIN PROTEIN"/>
    <property type="match status" value="1"/>
</dbReference>
<feature type="domain" description="Cell division control protein 73 C-terminal" evidence="6">
    <location>
        <begin position="242"/>
        <end position="409"/>
    </location>
</feature>
<dbReference type="EMBL" id="LUEZ02000080">
    <property type="protein sequence ID" value="RDB19338.1"/>
    <property type="molecule type" value="Genomic_DNA"/>
</dbReference>
<dbReference type="GO" id="GO:0016593">
    <property type="term" value="C:Cdc73/Paf1 complex"/>
    <property type="evidence" value="ECO:0007669"/>
    <property type="project" value="InterPro"/>
</dbReference>
<name>A0A369JBT2_HYPMA</name>
<dbReference type="InterPro" id="IPR031336">
    <property type="entry name" value="CDC73_C"/>
</dbReference>
<keyword evidence="4" id="KW-0539">Nucleus</keyword>
<gene>
    <name evidence="7" type="primary">cdc73</name>
    <name evidence="7" type="ORF">Hypma_013610</name>
</gene>
<dbReference type="InterPro" id="IPR007852">
    <property type="entry name" value="Cdc73/Parafibromin"/>
</dbReference>
<dbReference type="InParanoid" id="A0A369JBT2"/>
<dbReference type="STRING" id="39966.A0A369JBT2"/>
<accession>A0A369JBT2</accession>
<evidence type="ECO:0000313" key="7">
    <source>
        <dbReference type="EMBL" id="RDB19338.1"/>
    </source>
</evidence>
<feature type="compositionally biased region" description="Polar residues" evidence="5">
    <location>
        <begin position="126"/>
        <end position="159"/>
    </location>
</feature>
<evidence type="ECO:0000259" key="6">
    <source>
        <dbReference type="Pfam" id="PF05179"/>
    </source>
</evidence>
<keyword evidence="3" id="KW-0804">Transcription</keyword>
<comment type="subcellular location">
    <subcellularLocation>
        <location evidence="1">Nucleus</location>
    </subcellularLocation>
</comment>
<evidence type="ECO:0000256" key="4">
    <source>
        <dbReference type="ARBA" id="ARBA00023242"/>
    </source>
</evidence>
<keyword evidence="7" id="KW-0132">Cell division</keyword>
<protein>
    <submittedName>
        <fullName evidence="7">Cell division control protein 73</fullName>
    </submittedName>
</protein>
<evidence type="ECO:0000256" key="3">
    <source>
        <dbReference type="ARBA" id="ARBA00023163"/>
    </source>
</evidence>
<dbReference type="GO" id="GO:0032968">
    <property type="term" value="P:positive regulation of transcription elongation by RNA polymerase II"/>
    <property type="evidence" value="ECO:0007669"/>
    <property type="project" value="TreeGrafter"/>
</dbReference>
<feature type="region of interest" description="Disordered" evidence="5">
    <location>
        <begin position="213"/>
        <end position="233"/>
    </location>
</feature>
<dbReference type="Gene3D" id="3.40.50.11990">
    <property type="entry name" value="RNA polymerase II accessory factor, Cdc73 C-terminal domain"/>
    <property type="match status" value="1"/>
</dbReference>
<comment type="similarity">
    <text evidence="2">Belongs to the CDC73 family.</text>
</comment>
<dbReference type="FunFam" id="3.40.50.11990:FF:000004">
    <property type="entry name" value="Potential RNA Pol II elongation accessory factor"/>
    <property type="match status" value="1"/>
</dbReference>
<proteinExistence type="inferred from homology"/>
<dbReference type="FunCoup" id="A0A369JBT2">
    <property type="interactions" value="77"/>
</dbReference>
<dbReference type="Proteomes" id="UP000076154">
    <property type="component" value="Unassembled WGS sequence"/>
</dbReference>
<evidence type="ECO:0000256" key="5">
    <source>
        <dbReference type="SAM" id="MobiDB-lite"/>
    </source>
</evidence>
<feature type="region of interest" description="Disordered" evidence="5">
    <location>
        <begin position="125"/>
        <end position="163"/>
    </location>
</feature>
<evidence type="ECO:0000256" key="1">
    <source>
        <dbReference type="ARBA" id="ARBA00004123"/>
    </source>
</evidence>
<dbReference type="GO" id="GO:0051301">
    <property type="term" value="P:cell division"/>
    <property type="evidence" value="ECO:0007669"/>
    <property type="project" value="UniProtKB-KW"/>
</dbReference>
<reference evidence="7" key="1">
    <citation type="submission" date="2018-04" db="EMBL/GenBank/DDBJ databases">
        <title>Whole genome sequencing of Hypsizygus marmoreus.</title>
        <authorList>
            <person name="Choi I.-G."/>
            <person name="Min B."/>
            <person name="Kim J.-G."/>
            <person name="Kim S."/>
            <person name="Oh Y.-L."/>
            <person name="Kong W.-S."/>
            <person name="Park H."/>
            <person name="Jeong J."/>
            <person name="Song E.-S."/>
        </authorList>
    </citation>
    <scope>NUCLEOTIDE SEQUENCE [LARGE SCALE GENOMIC DNA]</scope>
    <source>
        <strain evidence="7">51987-8</strain>
    </source>
</reference>
<evidence type="ECO:0000256" key="2">
    <source>
        <dbReference type="ARBA" id="ARBA00010427"/>
    </source>
</evidence>
<dbReference type="Pfam" id="PF05179">
    <property type="entry name" value="CDC73_C"/>
    <property type="match status" value="1"/>
</dbReference>
<keyword evidence="7" id="KW-0131">Cell cycle</keyword>
<dbReference type="GO" id="GO:0000993">
    <property type="term" value="F:RNA polymerase II complex binding"/>
    <property type="evidence" value="ECO:0007669"/>
    <property type="project" value="TreeGrafter"/>
</dbReference>
<sequence length="420" mass="47050">MSSTPDALESLQQAIKSRYPITYSNSTGPCSSLLNATHLNVSPSISLPKSSPTRFRTASGPSDFFSVEAIYLAWLLRDAPGAEYMKQARENGLAVGFVGVTERKSVVDWLEGRISDHERIAPLAVESTTPPGTPARTTSPAGVATPQKSSRFEATTSSPAKRRYVADPQDVEIVKKIRQNEIELRDRTTVLRGVKPNNFSSIRTVYAEKLKKMREASKSGAPPPSAVPSADAKLQARKARNMFPIIIISSSPTALITMHNVKRFLQESTFEPSQEARARATAEGNTRPEDMIPIYRKRTNIDSSGKETETHARYFVVDSVEALAKFGADAWDRVVCVMTTGQAWQFRPYKWNEPIQLFHHVKGIYVSWSNDPPNTKIKDWNVTELKIDPHRRHVDKSVVAHFWKTLDTWIMSNKPWLIKT</sequence>